<dbReference type="EMBL" id="CABPSK010000001">
    <property type="protein sequence ID" value="VVD91957.1"/>
    <property type="molecule type" value="Genomic_DNA"/>
</dbReference>
<reference evidence="2 3" key="1">
    <citation type="submission" date="2019-08" db="EMBL/GenBank/DDBJ databases">
        <authorList>
            <person name="Peeters C."/>
        </authorList>
    </citation>
    <scope>NUCLEOTIDE SEQUENCE [LARGE SCALE GENOMIC DNA]</scope>
    <source>
        <strain evidence="2 3">LMG 31114</strain>
    </source>
</reference>
<keyword evidence="3" id="KW-1185">Reference proteome</keyword>
<dbReference type="AlphaFoldDB" id="A0A5E4TVY4"/>
<organism evidence="2 3">
    <name type="scientific">Pandoraea pneumonica</name>
    <dbReference type="NCBI Taxonomy" id="2508299"/>
    <lineage>
        <taxon>Bacteria</taxon>
        <taxon>Pseudomonadati</taxon>
        <taxon>Pseudomonadota</taxon>
        <taxon>Betaproteobacteria</taxon>
        <taxon>Burkholderiales</taxon>
        <taxon>Burkholderiaceae</taxon>
        <taxon>Pandoraea</taxon>
    </lineage>
</organism>
<gene>
    <name evidence="2" type="ORF">PPN31114_01708</name>
</gene>
<proteinExistence type="predicted"/>
<feature type="region of interest" description="Disordered" evidence="1">
    <location>
        <begin position="1"/>
        <end position="22"/>
    </location>
</feature>
<name>A0A5E4TVY4_9BURK</name>
<evidence type="ECO:0000256" key="1">
    <source>
        <dbReference type="SAM" id="MobiDB-lite"/>
    </source>
</evidence>
<protein>
    <submittedName>
        <fullName evidence="2">Uncharacterized protein</fullName>
    </submittedName>
</protein>
<dbReference type="RefSeq" id="WP_281350958.1">
    <property type="nucleotide sequence ID" value="NZ_CABPSK010000001.1"/>
</dbReference>
<dbReference type="Proteomes" id="UP000366945">
    <property type="component" value="Unassembled WGS sequence"/>
</dbReference>
<accession>A0A5E4TVY4</accession>
<sequence>MAKNVPAGDNAPRGAVRDRLRMFTPTNQIWTKRDTDNGRFMDQK</sequence>
<dbReference type="GeneID" id="300407298"/>
<evidence type="ECO:0000313" key="2">
    <source>
        <dbReference type="EMBL" id="VVD91957.1"/>
    </source>
</evidence>
<evidence type="ECO:0000313" key="3">
    <source>
        <dbReference type="Proteomes" id="UP000366945"/>
    </source>
</evidence>